<keyword evidence="2 9" id="KW-0963">Cytoplasm</keyword>
<dbReference type="PANTHER" id="PTHR11108:SF1">
    <property type="entry name" value="FERROCHELATASE, MITOCHONDRIAL"/>
    <property type="match status" value="1"/>
</dbReference>
<keyword evidence="5 9" id="KW-0350">Heme biosynthesis</keyword>
<dbReference type="InterPro" id="IPR001015">
    <property type="entry name" value="Ferrochelatase"/>
</dbReference>
<name>A0A1I2J334_9GAMM</name>
<protein>
    <recommendedName>
        <fullName evidence="9 10">Ferrochelatase</fullName>
        <ecNumber evidence="9 10">4.98.1.1</ecNumber>
    </recommendedName>
    <alternativeName>
        <fullName evidence="9">Heme synthase</fullName>
    </alternativeName>
    <alternativeName>
        <fullName evidence="9">Protoheme ferro-lyase</fullName>
    </alternativeName>
</protein>
<dbReference type="NCBIfam" id="TIGR00109">
    <property type="entry name" value="hemH"/>
    <property type="match status" value="1"/>
</dbReference>
<evidence type="ECO:0000256" key="2">
    <source>
        <dbReference type="ARBA" id="ARBA00022490"/>
    </source>
</evidence>
<dbReference type="EMBL" id="FOOC01000005">
    <property type="protein sequence ID" value="SFF48283.1"/>
    <property type="molecule type" value="Genomic_DNA"/>
</dbReference>
<keyword evidence="4 9" id="KW-0408">Iron</keyword>
<sequence length="357" mass="40221">MITIAEHRQDTRSGVLLVNLGTPDRPTVPAIRRYLREFLSDPRVIETPRAMWLPILYGFILPLRPRKLVHAYASIWTSEGSPLLAIGRAQQAALQRRLGEDTPVALAMRYGRPSIGDALDTLLAQGVRHLVVLPLYPQYSATTTASVYDALFTALKHRRWIPELRTLSGYHDDAGYIDALAASVQRHWDRHGRGEHLLMSFHSIPLRYFQAGDPYYCFCQKTARLLANALHLADGQWSVGFQSRVGRARWLSPYTDARITELARHGVRTLDVICPGFAADCLETLEEVAQRYARDFRAAGGETLRYIPALNADPAHIEALASLIERARAGWTPVTQDQETVHERERRAQSCLRILGI</sequence>
<dbReference type="FunFam" id="3.40.50.1400:FF:000002">
    <property type="entry name" value="Ferrochelatase"/>
    <property type="match status" value="1"/>
</dbReference>
<dbReference type="CDD" id="cd00419">
    <property type="entry name" value="Ferrochelatase_C"/>
    <property type="match status" value="1"/>
</dbReference>
<evidence type="ECO:0000256" key="4">
    <source>
        <dbReference type="ARBA" id="ARBA00023004"/>
    </source>
</evidence>
<dbReference type="InterPro" id="IPR033659">
    <property type="entry name" value="Ferrochelatase_N"/>
</dbReference>
<keyword evidence="3 9" id="KW-0479">Metal-binding</keyword>
<dbReference type="GO" id="GO:0006783">
    <property type="term" value="P:heme biosynthetic process"/>
    <property type="evidence" value="ECO:0007669"/>
    <property type="project" value="UniProtKB-UniRule"/>
</dbReference>
<dbReference type="Gene3D" id="3.40.50.1400">
    <property type="match status" value="2"/>
</dbReference>
<comment type="catalytic activity">
    <reaction evidence="9 10">
        <text>heme b + 2 H(+) = protoporphyrin IX + Fe(2+)</text>
        <dbReference type="Rhea" id="RHEA:22584"/>
        <dbReference type="ChEBI" id="CHEBI:15378"/>
        <dbReference type="ChEBI" id="CHEBI:29033"/>
        <dbReference type="ChEBI" id="CHEBI:57306"/>
        <dbReference type="ChEBI" id="CHEBI:60344"/>
        <dbReference type="EC" id="4.98.1.1"/>
    </reaction>
</comment>
<proteinExistence type="inferred from homology"/>
<evidence type="ECO:0000313" key="11">
    <source>
        <dbReference type="EMBL" id="SFF48283.1"/>
    </source>
</evidence>
<evidence type="ECO:0000256" key="10">
    <source>
        <dbReference type="RuleBase" id="RU000607"/>
    </source>
</evidence>
<dbReference type="OrthoDB" id="9809741at2"/>
<dbReference type="PROSITE" id="PS00534">
    <property type="entry name" value="FERROCHELATASE"/>
    <property type="match status" value="1"/>
</dbReference>
<dbReference type="Pfam" id="PF00762">
    <property type="entry name" value="Ferrochelatase"/>
    <property type="match status" value="1"/>
</dbReference>
<gene>
    <name evidence="9" type="primary">hemH</name>
    <name evidence="11" type="ORF">SAMN04488120_105122</name>
</gene>
<dbReference type="GO" id="GO:0005737">
    <property type="term" value="C:cytoplasm"/>
    <property type="evidence" value="ECO:0007669"/>
    <property type="project" value="UniProtKB-SubCell"/>
</dbReference>
<dbReference type="InterPro" id="IPR019772">
    <property type="entry name" value="Ferrochelatase_AS"/>
</dbReference>
<evidence type="ECO:0000256" key="5">
    <source>
        <dbReference type="ARBA" id="ARBA00023133"/>
    </source>
</evidence>
<comment type="pathway">
    <text evidence="9 10">Porphyrin-containing compound metabolism; protoheme biosynthesis; protoheme from protoporphyrin-IX: step 1/1.</text>
</comment>
<dbReference type="EC" id="4.98.1.1" evidence="9 10"/>
<feature type="binding site" evidence="9">
    <location>
        <position position="202"/>
    </location>
    <ligand>
        <name>Fe(2+)</name>
        <dbReference type="ChEBI" id="CHEBI:29033"/>
    </ligand>
</feature>
<dbReference type="PANTHER" id="PTHR11108">
    <property type="entry name" value="FERROCHELATASE"/>
    <property type="match status" value="1"/>
</dbReference>
<evidence type="ECO:0000256" key="3">
    <source>
        <dbReference type="ARBA" id="ARBA00022723"/>
    </source>
</evidence>
<evidence type="ECO:0000256" key="8">
    <source>
        <dbReference type="ARBA" id="ARBA00024536"/>
    </source>
</evidence>
<dbReference type="Proteomes" id="UP000199771">
    <property type="component" value="Unassembled WGS sequence"/>
</dbReference>
<dbReference type="GO" id="GO:0004325">
    <property type="term" value="F:ferrochelatase activity"/>
    <property type="evidence" value="ECO:0007669"/>
    <property type="project" value="UniProtKB-UniRule"/>
</dbReference>
<organism evidence="11 12">
    <name type="scientific">Fontimonas thermophila</name>
    <dbReference type="NCBI Taxonomy" id="1076937"/>
    <lineage>
        <taxon>Bacteria</taxon>
        <taxon>Pseudomonadati</taxon>
        <taxon>Pseudomonadota</taxon>
        <taxon>Gammaproteobacteria</taxon>
        <taxon>Nevskiales</taxon>
        <taxon>Nevskiaceae</taxon>
        <taxon>Fontimonas</taxon>
    </lineage>
</organism>
<keyword evidence="6 9" id="KW-0456">Lyase</keyword>
<dbReference type="CDD" id="cd03411">
    <property type="entry name" value="Ferrochelatase_N"/>
    <property type="match status" value="1"/>
</dbReference>
<dbReference type="STRING" id="1076937.SAMN04488120_105122"/>
<keyword evidence="7 9" id="KW-0627">Porphyrin biosynthesis</keyword>
<comment type="catalytic activity">
    <reaction evidence="8">
        <text>Fe-coproporphyrin III + 2 H(+) = coproporphyrin III + Fe(2+)</text>
        <dbReference type="Rhea" id="RHEA:49572"/>
        <dbReference type="ChEBI" id="CHEBI:15378"/>
        <dbReference type="ChEBI" id="CHEBI:29033"/>
        <dbReference type="ChEBI" id="CHEBI:68438"/>
        <dbReference type="ChEBI" id="CHEBI:131725"/>
        <dbReference type="EC" id="4.99.1.9"/>
    </reaction>
    <physiologicalReaction direction="right-to-left" evidence="8">
        <dbReference type="Rhea" id="RHEA:49574"/>
    </physiologicalReaction>
</comment>
<dbReference type="UniPathway" id="UPA00252">
    <property type="reaction ID" value="UER00325"/>
</dbReference>
<evidence type="ECO:0000256" key="7">
    <source>
        <dbReference type="ARBA" id="ARBA00023244"/>
    </source>
</evidence>
<evidence type="ECO:0000256" key="9">
    <source>
        <dbReference type="HAMAP-Rule" id="MF_00323"/>
    </source>
</evidence>
<reference evidence="11 12" key="1">
    <citation type="submission" date="2016-10" db="EMBL/GenBank/DDBJ databases">
        <authorList>
            <person name="de Groot N.N."/>
        </authorList>
    </citation>
    <scope>NUCLEOTIDE SEQUENCE [LARGE SCALE GENOMIC DNA]</scope>
    <source>
        <strain evidence="11 12">DSM 23609</strain>
    </source>
</reference>
<evidence type="ECO:0000313" key="12">
    <source>
        <dbReference type="Proteomes" id="UP000199771"/>
    </source>
</evidence>
<dbReference type="AlphaFoldDB" id="A0A1I2J334"/>
<accession>A0A1I2J334</accession>
<dbReference type="RefSeq" id="WP_091533224.1">
    <property type="nucleotide sequence ID" value="NZ_FOOC01000005.1"/>
</dbReference>
<dbReference type="SUPFAM" id="SSF53800">
    <property type="entry name" value="Chelatase"/>
    <property type="match status" value="1"/>
</dbReference>
<feature type="binding site" evidence="9">
    <location>
        <position position="283"/>
    </location>
    <ligand>
        <name>Fe(2+)</name>
        <dbReference type="ChEBI" id="CHEBI:29033"/>
    </ligand>
</feature>
<comment type="subcellular location">
    <subcellularLocation>
        <location evidence="9 10">Cytoplasm</location>
    </subcellularLocation>
</comment>
<comment type="similarity">
    <text evidence="1 9 10">Belongs to the ferrochelatase family.</text>
</comment>
<keyword evidence="12" id="KW-1185">Reference proteome</keyword>
<dbReference type="InterPro" id="IPR033644">
    <property type="entry name" value="Ferrochelatase_C"/>
</dbReference>
<evidence type="ECO:0000256" key="1">
    <source>
        <dbReference type="ARBA" id="ARBA00007718"/>
    </source>
</evidence>
<evidence type="ECO:0000256" key="6">
    <source>
        <dbReference type="ARBA" id="ARBA00023239"/>
    </source>
</evidence>
<dbReference type="HAMAP" id="MF_00323">
    <property type="entry name" value="Ferrochelatase"/>
    <property type="match status" value="1"/>
</dbReference>
<comment type="function">
    <text evidence="9 10">Catalyzes the ferrous insertion into protoporphyrin IX.</text>
</comment>
<dbReference type="GO" id="GO:0046872">
    <property type="term" value="F:metal ion binding"/>
    <property type="evidence" value="ECO:0007669"/>
    <property type="project" value="UniProtKB-KW"/>
</dbReference>